<comment type="subunit">
    <text evidence="5">Binds ribosomal protein uS19.</text>
</comment>
<proteinExistence type="inferred from homology"/>
<dbReference type="InterPro" id="IPR036976">
    <property type="entry name" value="RimM_N_sf"/>
</dbReference>
<dbReference type="Pfam" id="PF24986">
    <property type="entry name" value="PRC_RimM"/>
    <property type="match status" value="1"/>
</dbReference>
<dbReference type="Gene3D" id="2.40.30.60">
    <property type="entry name" value="RimM"/>
    <property type="match status" value="1"/>
</dbReference>
<reference evidence="8 9" key="1">
    <citation type="submission" date="2016-09" db="EMBL/GenBank/DDBJ databases">
        <title>Acidihalobacter prosperus V6 (DSM14174).</title>
        <authorList>
            <person name="Khaleque H.N."/>
            <person name="Ramsay J.P."/>
            <person name="Murphy R.J.T."/>
            <person name="Kaksonen A.H."/>
            <person name="Boxall N.J."/>
            <person name="Watkin E.L.J."/>
        </authorList>
    </citation>
    <scope>NUCLEOTIDE SEQUENCE [LARGE SCALE GENOMIC DNA]</scope>
    <source>
        <strain evidence="8 9">V6</strain>
    </source>
</reference>
<keyword evidence="3 5" id="KW-0698">rRNA processing</keyword>
<dbReference type="GO" id="GO:0005840">
    <property type="term" value="C:ribosome"/>
    <property type="evidence" value="ECO:0007669"/>
    <property type="project" value="InterPro"/>
</dbReference>
<keyword evidence="9" id="KW-1185">Reference proteome</keyword>
<evidence type="ECO:0000313" key="8">
    <source>
        <dbReference type="EMBL" id="AOV17502.1"/>
    </source>
</evidence>
<evidence type="ECO:0000313" key="9">
    <source>
        <dbReference type="Proteomes" id="UP000095342"/>
    </source>
</evidence>
<dbReference type="SUPFAM" id="SSF50346">
    <property type="entry name" value="PRC-barrel domain"/>
    <property type="match status" value="1"/>
</dbReference>
<dbReference type="GO" id="GO:0005737">
    <property type="term" value="C:cytoplasm"/>
    <property type="evidence" value="ECO:0007669"/>
    <property type="project" value="UniProtKB-SubCell"/>
</dbReference>
<dbReference type="GO" id="GO:0006364">
    <property type="term" value="P:rRNA processing"/>
    <property type="evidence" value="ECO:0007669"/>
    <property type="project" value="UniProtKB-UniRule"/>
</dbReference>
<dbReference type="Proteomes" id="UP000095342">
    <property type="component" value="Chromosome"/>
</dbReference>
<dbReference type="Pfam" id="PF01782">
    <property type="entry name" value="RimM"/>
    <property type="match status" value="1"/>
</dbReference>
<accession>A0A1D8K974</accession>
<dbReference type="InterPro" id="IPR002676">
    <property type="entry name" value="RimM_N"/>
</dbReference>
<dbReference type="InterPro" id="IPR011033">
    <property type="entry name" value="PRC_barrel-like_sf"/>
</dbReference>
<dbReference type="HAMAP" id="MF_00014">
    <property type="entry name" value="Ribosome_mat_RimM"/>
    <property type="match status" value="1"/>
</dbReference>
<sequence length="167" mass="18795">MPDRVIMARVSAPFGIKGWVKVHSYAEPPGMLLDYLTWQVGSEGKWRERRVAEAREHGGPILLVRFEGIGDRDQADALRGSEVALPRQALESLPEGEYYWADLIGLHVVGEDGKPLGTIERMIETGANDVMVVRGERERLIPFLRPDVVREIDLSAGRMQVDWDADF</sequence>
<protein>
    <recommendedName>
        <fullName evidence="5">Ribosome maturation factor RimM</fullName>
    </recommendedName>
</protein>
<dbReference type="NCBIfam" id="TIGR02273">
    <property type="entry name" value="16S_RimM"/>
    <property type="match status" value="1"/>
</dbReference>
<keyword evidence="4 5" id="KW-0143">Chaperone</keyword>
<evidence type="ECO:0000259" key="7">
    <source>
        <dbReference type="Pfam" id="PF24986"/>
    </source>
</evidence>
<dbReference type="InterPro" id="IPR056792">
    <property type="entry name" value="PRC_RimM"/>
</dbReference>
<dbReference type="InterPro" id="IPR011961">
    <property type="entry name" value="RimM"/>
</dbReference>
<comment type="similarity">
    <text evidence="5">Belongs to the RimM family.</text>
</comment>
<dbReference type="PANTHER" id="PTHR33692">
    <property type="entry name" value="RIBOSOME MATURATION FACTOR RIMM"/>
    <property type="match status" value="1"/>
</dbReference>
<evidence type="ECO:0000256" key="5">
    <source>
        <dbReference type="HAMAP-Rule" id="MF_00014"/>
    </source>
</evidence>
<dbReference type="Gene3D" id="2.30.30.240">
    <property type="entry name" value="PRC-barrel domain"/>
    <property type="match status" value="1"/>
</dbReference>
<dbReference type="GO" id="GO:0043022">
    <property type="term" value="F:ribosome binding"/>
    <property type="evidence" value="ECO:0007669"/>
    <property type="project" value="InterPro"/>
</dbReference>
<keyword evidence="1 5" id="KW-0963">Cytoplasm</keyword>
<dbReference type="InterPro" id="IPR009000">
    <property type="entry name" value="Transl_B-barrel_sf"/>
</dbReference>
<comment type="function">
    <text evidence="5">An accessory protein needed during the final step in the assembly of 30S ribosomal subunit, possibly for assembly of the head region. Essential for efficient processing of 16S rRNA. May be needed both before and after RbfA during the maturation of 16S rRNA. It has affinity for free ribosomal 30S subunits but not for 70S ribosomes.</text>
</comment>
<comment type="domain">
    <text evidence="5">The PRC barrel domain binds ribosomal protein uS19.</text>
</comment>
<evidence type="ECO:0000256" key="2">
    <source>
        <dbReference type="ARBA" id="ARBA00022517"/>
    </source>
</evidence>
<evidence type="ECO:0000256" key="4">
    <source>
        <dbReference type="ARBA" id="ARBA00023186"/>
    </source>
</evidence>
<dbReference type="GO" id="GO:0042274">
    <property type="term" value="P:ribosomal small subunit biogenesis"/>
    <property type="evidence" value="ECO:0007669"/>
    <property type="project" value="UniProtKB-UniRule"/>
</dbReference>
<dbReference type="PANTHER" id="PTHR33692:SF1">
    <property type="entry name" value="RIBOSOME MATURATION FACTOR RIMM"/>
    <property type="match status" value="1"/>
</dbReference>
<gene>
    <name evidence="5" type="primary">rimM</name>
    <name evidence="8" type="ORF">BJI67_10900</name>
</gene>
<dbReference type="AlphaFoldDB" id="A0A1D8K974"/>
<dbReference type="SUPFAM" id="SSF50447">
    <property type="entry name" value="Translation proteins"/>
    <property type="match status" value="1"/>
</dbReference>
<evidence type="ECO:0000259" key="6">
    <source>
        <dbReference type="Pfam" id="PF01782"/>
    </source>
</evidence>
<dbReference type="KEGG" id="aaeo:BJI67_10900"/>
<comment type="subcellular location">
    <subcellularLocation>
        <location evidence="5">Cytoplasm</location>
    </subcellularLocation>
</comment>
<feature type="domain" description="RimM N-terminal" evidence="6">
    <location>
        <begin position="7"/>
        <end position="88"/>
    </location>
</feature>
<organism evidence="8 9">
    <name type="scientific">Acidihalobacter aeolianus</name>
    <dbReference type="NCBI Taxonomy" id="2792603"/>
    <lineage>
        <taxon>Bacteria</taxon>
        <taxon>Pseudomonadati</taxon>
        <taxon>Pseudomonadota</taxon>
        <taxon>Gammaproteobacteria</taxon>
        <taxon>Chromatiales</taxon>
        <taxon>Ectothiorhodospiraceae</taxon>
        <taxon>Acidihalobacter</taxon>
    </lineage>
</organism>
<feature type="domain" description="Ribosome maturation factor RimM PRC barrel" evidence="7">
    <location>
        <begin position="100"/>
        <end position="164"/>
    </location>
</feature>
<evidence type="ECO:0000256" key="1">
    <source>
        <dbReference type="ARBA" id="ARBA00022490"/>
    </source>
</evidence>
<evidence type="ECO:0000256" key="3">
    <source>
        <dbReference type="ARBA" id="ARBA00022552"/>
    </source>
</evidence>
<dbReference type="EMBL" id="CP017448">
    <property type="protein sequence ID" value="AOV17502.1"/>
    <property type="molecule type" value="Genomic_DNA"/>
</dbReference>
<keyword evidence="2 5" id="KW-0690">Ribosome biogenesis</keyword>
<name>A0A1D8K974_9GAMM</name>